<reference evidence="2 3" key="1">
    <citation type="submission" date="2016-07" db="EMBL/GenBank/DDBJ databases">
        <title>Caryophanon tenue genome sequencing.</title>
        <authorList>
            <person name="Verma A."/>
            <person name="Pal Y."/>
            <person name="Krishnamurthi S."/>
        </authorList>
    </citation>
    <scope>NUCLEOTIDE SEQUENCE [LARGE SCALE GENOMIC DNA]</scope>
    <source>
        <strain evidence="2 3">DSM 14152</strain>
    </source>
</reference>
<keyword evidence="3" id="KW-1185">Reference proteome</keyword>
<sequence>MSNVRVEAIEKERVDAWFREWEAMQPKIEELHTARNKAVKEQMLEAITLYENFVLHASNTTSTAIEANSELICMPINGVERFLFIKAKPGQFACYRQLDELFKETKKRMARLRAQAKKA</sequence>
<evidence type="ECO:0000259" key="1">
    <source>
        <dbReference type="Pfam" id="PF21747"/>
    </source>
</evidence>
<dbReference type="RefSeq" id="WP_066548771.1">
    <property type="nucleotide sequence ID" value="NZ_MASJ01000042.1"/>
</dbReference>
<evidence type="ECO:0000313" key="2">
    <source>
        <dbReference type="EMBL" id="OCS82328.1"/>
    </source>
</evidence>
<dbReference type="STRING" id="33978.A6M13_07805"/>
<protein>
    <recommendedName>
        <fullName evidence="1">YpoC-like domain-containing protein</fullName>
    </recommendedName>
</protein>
<accession>A0A1C0Y572</accession>
<evidence type="ECO:0000313" key="3">
    <source>
        <dbReference type="Proteomes" id="UP000093199"/>
    </source>
</evidence>
<name>A0A1C0Y572_9BACL</name>
<gene>
    <name evidence="2" type="ORF">A6M13_07805</name>
</gene>
<dbReference type="Proteomes" id="UP000093199">
    <property type="component" value="Unassembled WGS sequence"/>
</dbReference>
<dbReference type="EMBL" id="MASJ01000042">
    <property type="protein sequence ID" value="OCS82328.1"/>
    <property type="molecule type" value="Genomic_DNA"/>
</dbReference>
<comment type="caution">
    <text evidence="2">The sequence shown here is derived from an EMBL/GenBank/DDBJ whole genome shotgun (WGS) entry which is preliminary data.</text>
</comment>
<dbReference type="Pfam" id="PF21747">
    <property type="entry name" value="YpoC"/>
    <property type="match status" value="1"/>
</dbReference>
<organism evidence="2 3">
    <name type="scientific">Caryophanon tenue</name>
    <dbReference type="NCBI Taxonomy" id="33978"/>
    <lineage>
        <taxon>Bacteria</taxon>
        <taxon>Bacillati</taxon>
        <taxon>Bacillota</taxon>
        <taxon>Bacilli</taxon>
        <taxon>Bacillales</taxon>
        <taxon>Caryophanaceae</taxon>
        <taxon>Caryophanon</taxon>
    </lineage>
</organism>
<dbReference type="AlphaFoldDB" id="A0A1C0Y572"/>
<proteinExistence type="predicted"/>
<dbReference type="InterPro" id="IPR048427">
    <property type="entry name" value="YpoC"/>
</dbReference>
<feature type="domain" description="YpoC-like" evidence="1">
    <location>
        <begin position="12"/>
        <end position="116"/>
    </location>
</feature>